<dbReference type="HOGENOM" id="CLU_019602_18_0_5"/>
<name>I4YXQ3_9HYPH</name>
<evidence type="ECO:0000256" key="1">
    <source>
        <dbReference type="ARBA" id="ARBA00022729"/>
    </source>
</evidence>
<gene>
    <name evidence="3" type="ORF">MicloDRAFT_00023890</name>
</gene>
<evidence type="ECO:0000313" key="3">
    <source>
        <dbReference type="EMBL" id="EIM28745.1"/>
    </source>
</evidence>
<dbReference type="STRING" id="864069.MicloDRAFT_00023890"/>
<dbReference type="Gene3D" id="3.40.190.10">
    <property type="entry name" value="Periplasmic binding protein-like II"/>
    <property type="match status" value="2"/>
</dbReference>
<dbReference type="Proteomes" id="UP000003947">
    <property type="component" value="Unassembled WGS sequence"/>
</dbReference>
<evidence type="ECO:0000313" key="4">
    <source>
        <dbReference type="Proteomes" id="UP000003947"/>
    </source>
</evidence>
<keyword evidence="4" id="KW-1185">Reference proteome</keyword>
<evidence type="ECO:0000259" key="2">
    <source>
        <dbReference type="SMART" id="SM00062"/>
    </source>
</evidence>
<dbReference type="PANTHER" id="PTHR35936:SF35">
    <property type="entry name" value="L-CYSTINE-BINDING PROTEIN TCYJ"/>
    <property type="match status" value="1"/>
</dbReference>
<dbReference type="SUPFAM" id="SSF53850">
    <property type="entry name" value="Periplasmic binding protein-like II"/>
    <property type="match status" value="1"/>
</dbReference>
<dbReference type="PATRIC" id="fig|864069.3.peg.2592"/>
<organism evidence="3 4">
    <name type="scientific">Microvirga lotononidis</name>
    <dbReference type="NCBI Taxonomy" id="864069"/>
    <lineage>
        <taxon>Bacteria</taxon>
        <taxon>Pseudomonadati</taxon>
        <taxon>Pseudomonadota</taxon>
        <taxon>Alphaproteobacteria</taxon>
        <taxon>Hyphomicrobiales</taxon>
        <taxon>Methylobacteriaceae</taxon>
        <taxon>Microvirga</taxon>
    </lineage>
</organism>
<accession>I4YXQ3</accession>
<sequence precursor="true">MCAKLRARDDRLMLRDIVTLVARFLPKINPLGCLRALPVLLLMSVSGLARAEGVTIPNFWDPRALLERPDLPTNRTIRFLVDDDFPPLHFPGLDGNPTGLSVELARAACERLSLTCTVQVRRFDTLLDALQERQGDVVAAAIPITTDLRSRFAVTAPYFKLPARFAVRKDRNQPAPEARALQGKTIGVVGGTAHEAFAKAFAAGSNLKPFPDLAAAQAALKAGEIDYLFADGLGLALWIGGEEAGGCCDFSGGPYLESRFFGEGIGFVTRTEDEPLRRALDFALQQLWKEGKYAELYLRFFPISPF</sequence>
<keyword evidence="1" id="KW-0732">Signal</keyword>
<dbReference type="SMART" id="SM00062">
    <property type="entry name" value="PBPb"/>
    <property type="match status" value="1"/>
</dbReference>
<dbReference type="PANTHER" id="PTHR35936">
    <property type="entry name" value="MEMBRANE-BOUND LYTIC MUREIN TRANSGLYCOSYLASE F"/>
    <property type="match status" value="1"/>
</dbReference>
<protein>
    <submittedName>
        <fullName evidence="3">Periplasmic component of amino acid ABC-type transporter/signal transduction system</fullName>
    </submittedName>
</protein>
<dbReference type="Pfam" id="PF00497">
    <property type="entry name" value="SBP_bac_3"/>
    <property type="match status" value="1"/>
</dbReference>
<dbReference type="eggNOG" id="COG0834">
    <property type="taxonomic scope" value="Bacteria"/>
</dbReference>
<feature type="domain" description="Solute-binding protein family 3/N-terminal" evidence="2">
    <location>
        <begin position="76"/>
        <end position="304"/>
    </location>
</feature>
<dbReference type="AlphaFoldDB" id="I4YXQ3"/>
<dbReference type="InterPro" id="IPR001638">
    <property type="entry name" value="Solute-binding_3/MltF_N"/>
</dbReference>
<reference evidence="3 4" key="1">
    <citation type="submission" date="2012-02" db="EMBL/GenBank/DDBJ databases">
        <title>Improved High-Quality Draft sequence of Microvirga sp. WSM3557.</title>
        <authorList>
            <consortium name="US DOE Joint Genome Institute"/>
            <person name="Lucas S."/>
            <person name="Han J."/>
            <person name="Lapidus A."/>
            <person name="Cheng J.-F."/>
            <person name="Goodwin L."/>
            <person name="Pitluck S."/>
            <person name="Peters L."/>
            <person name="Zhang X."/>
            <person name="Detter J.C."/>
            <person name="Han C."/>
            <person name="Tapia R."/>
            <person name="Land M."/>
            <person name="Hauser L."/>
            <person name="Kyrpides N."/>
            <person name="Ivanova N."/>
            <person name="Pagani I."/>
            <person name="Brau L."/>
            <person name="Yates R."/>
            <person name="O'Hara G."/>
            <person name="Rui T."/>
            <person name="Howieson J."/>
            <person name="Reeve W."/>
            <person name="Woyke T."/>
        </authorList>
    </citation>
    <scope>NUCLEOTIDE SEQUENCE [LARGE SCALE GENOMIC DNA]</scope>
    <source>
        <strain evidence="3 4">WSM3557</strain>
    </source>
</reference>
<dbReference type="EMBL" id="JH660642">
    <property type="protein sequence ID" value="EIM28745.1"/>
    <property type="molecule type" value="Genomic_DNA"/>
</dbReference>
<proteinExistence type="predicted"/>